<proteinExistence type="inferred from homology"/>
<feature type="domain" description="Peptidase S26" evidence="10">
    <location>
        <begin position="112"/>
        <end position="153"/>
    </location>
</feature>
<evidence type="ECO:0000256" key="6">
    <source>
        <dbReference type="ARBA" id="ARBA00038445"/>
    </source>
</evidence>
<dbReference type="InParanoid" id="A0A1Q3B8K1"/>
<dbReference type="STRING" id="3775.A0A1Q3B8K1"/>
<dbReference type="GO" id="GO:0006465">
    <property type="term" value="P:signal peptide processing"/>
    <property type="evidence" value="ECO:0007669"/>
    <property type="project" value="InterPro"/>
</dbReference>
<dbReference type="Gene3D" id="2.10.109.10">
    <property type="entry name" value="Umud Fragment, subunit A"/>
    <property type="match status" value="1"/>
</dbReference>
<evidence type="ECO:0000256" key="3">
    <source>
        <dbReference type="ARBA" id="ARBA00022801"/>
    </source>
</evidence>
<organism evidence="11 12">
    <name type="scientific">Cephalotus follicularis</name>
    <name type="common">Albany pitcher plant</name>
    <dbReference type="NCBI Taxonomy" id="3775"/>
    <lineage>
        <taxon>Eukaryota</taxon>
        <taxon>Viridiplantae</taxon>
        <taxon>Streptophyta</taxon>
        <taxon>Embryophyta</taxon>
        <taxon>Tracheophyta</taxon>
        <taxon>Spermatophyta</taxon>
        <taxon>Magnoliopsida</taxon>
        <taxon>eudicotyledons</taxon>
        <taxon>Gunneridae</taxon>
        <taxon>Pentapetalae</taxon>
        <taxon>rosids</taxon>
        <taxon>fabids</taxon>
        <taxon>Oxalidales</taxon>
        <taxon>Cephalotaceae</taxon>
        <taxon>Cephalotus</taxon>
    </lineage>
</organism>
<dbReference type="FunFam" id="2.10.109.10:FF:000014">
    <property type="entry name" value="Inner membrane protease subunit 1"/>
    <property type="match status" value="1"/>
</dbReference>
<dbReference type="InterPro" id="IPR036286">
    <property type="entry name" value="LexA/Signal_pep-like_sf"/>
</dbReference>
<comment type="similarity">
    <text evidence="6">Belongs to the peptidase S26 family. IMP1 subfamily.</text>
</comment>
<comment type="subcellular location">
    <subcellularLocation>
        <location evidence="1">Mitochondrion inner membrane</location>
    </subcellularLocation>
</comment>
<comment type="subunit">
    <text evidence="8">Heterodimer of 2 subunits, IMP1A/B and IMP12.</text>
</comment>
<dbReference type="AlphaFoldDB" id="A0A1Q3B8K1"/>
<sequence length="166" mass="18533">MGVEILRGFAKEAIQKSVALTNFLCCLHLTNTYLFTLVLTYGPSMLPTLNMTGSLLLAERFSTRLGKVGRGDIVIVRSPVVPRRTVTKRIIGMEGDSVTYVVDPQNSNICDTIVVPKGHVWIEGDNIYDSKDSRNFGAVPYGLLEAKVFWRIWPPKDFGSLRQRAD</sequence>
<evidence type="ECO:0000256" key="5">
    <source>
        <dbReference type="ARBA" id="ARBA00023136"/>
    </source>
</evidence>
<reference evidence="12" key="1">
    <citation type="submission" date="2016-04" db="EMBL/GenBank/DDBJ databases">
        <title>Cephalotus genome sequencing.</title>
        <authorList>
            <person name="Fukushima K."/>
            <person name="Hasebe M."/>
            <person name="Fang X."/>
        </authorList>
    </citation>
    <scope>NUCLEOTIDE SEQUENCE [LARGE SCALE GENOMIC DNA]</scope>
    <source>
        <strain evidence="12">cv. St1</strain>
    </source>
</reference>
<dbReference type="GO" id="GO:0006627">
    <property type="term" value="P:protein processing involved in protein targeting to mitochondrion"/>
    <property type="evidence" value="ECO:0007669"/>
    <property type="project" value="TreeGrafter"/>
</dbReference>
<dbReference type="PANTHER" id="PTHR12383:SF30">
    <property type="entry name" value="MITOCHONDRIAL INNER MEMBRANE PROTEASE SUBUNIT 1-LIKE"/>
    <property type="match status" value="1"/>
</dbReference>
<evidence type="ECO:0000259" key="10">
    <source>
        <dbReference type="Pfam" id="PF10502"/>
    </source>
</evidence>
<dbReference type="Pfam" id="PF10502">
    <property type="entry name" value="Peptidase_S26"/>
    <property type="match status" value="2"/>
</dbReference>
<dbReference type="GO" id="GO:0042720">
    <property type="term" value="C:mitochondrial inner membrane peptidase complex"/>
    <property type="evidence" value="ECO:0007669"/>
    <property type="project" value="TreeGrafter"/>
</dbReference>
<protein>
    <submittedName>
        <fullName evidence="11">Peptidase_S24 domain-containing protein</fullName>
    </submittedName>
</protein>
<dbReference type="OrthoDB" id="308440at2759"/>
<dbReference type="GO" id="GO:0004252">
    <property type="term" value="F:serine-type endopeptidase activity"/>
    <property type="evidence" value="ECO:0007669"/>
    <property type="project" value="InterPro"/>
</dbReference>
<keyword evidence="3" id="KW-0378">Hydrolase</keyword>
<name>A0A1Q3B8K1_CEPFO</name>
<evidence type="ECO:0000256" key="2">
    <source>
        <dbReference type="ARBA" id="ARBA00022792"/>
    </source>
</evidence>
<evidence type="ECO:0000256" key="1">
    <source>
        <dbReference type="ARBA" id="ARBA00004273"/>
    </source>
</evidence>
<evidence type="ECO:0000313" key="12">
    <source>
        <dbReference type="Proteomes" id="UP000187406"/>
    </source>
</evidence>
<feature type="domain" description="Peptidase S26" evidence="10">
    <location>
        <begin position="22"/>
        <end position="101"/>
    </location>
</feature>
<comment type="function">
    <text evidence="7">Catalyzes the removal of transit peptides required for the targeting of proteins from the mitochondrial matrix, across the inner membrane, into the inter-membrane space.</text>
</comment>
<dbReference type="InterPro" id="IPR019533">
    <property type="entry name" value="Peptidase_S26"/>
</dbReference>
<dbReference type="EMBL" id="BDDD01000342">
    <property type="protein sequence ID" value="GAV64376.1"/>
    <property type="molecule type" value="Genomic_DNA"/>
</dbReference>
<comment type="caution">
    <text evidence="11">The sequence shown here is derived from an EMBL/GenBank/DDBJ whole genome shotgun (WGS) entry which is preliminary data.</text>
</comment>
<evidence type="ECO:0000256" key="9">
    <source>
        <dbReference type="PIRSR" id="PIRSR600223-1"/>
    </source>
</evidence>
<dbReference type="Proteomes" id="UP000187406">
    <property type="component" value="Unassembled WGS sequence"/>
</dbReference>
<feature type="active site" evidence="9">
    <location>
        <position position="44"/>
    </location>
</feature>
<keyword evidence="12" id="KW-1185">Reference proteome</keyword>
<gene>
    <name evidence="11" type="ORF">CFOL_v3_07894</name>
</gene>
<evidence type="ECO:0000256" key="8">
    <source>
        <dbReference type="ARBA" id="ARBA00064368"/>
    </source>
</evidence>
<dbReference type="CDD" id="cd06530">
    <property type="entry name" value="S26_SPase_I"/>
    <property type="match status" value="1"/>
</dbReference>
<dbReference type="InterPro" id="IPR000223">
    <property type="entry name" value="Pept_S26A_signal_pept_1"/>
</dbReference>
<keyword evidence="5" id="KW-0472">Membrane</keyword>
<dbReference type="PANTHER" id="PTHR12383">
    <property type="entry name" value="PROTEASE FAMILY S26 MITOCHONDRIAL INNER MEMBRANE PROTEASE-RELATED"/>
    <property type="match status" value="1"/>
</dbReference>
<keyword evidence="2" id="KW-0999">Mitochondrion inner membrane</keyword>
<evidence type="ECO:0000256" key="7">
    <source>
        <dbReference type="ARBA" id="ARBA00054895"/>
    </source>
</evidence>
<dbReference type="SUPFAM" id="SSF51306">
    <property type="entry name" value="LexA/Signal peptidase"/>
    <property type="match status" value="1"/>
</dbReference>
<feature type="active site" evidence="9">
    <location>
        <position position="88"/>
    </location>
</feature>
<evidence type="ECO:0000313" key="11">
    <source>
        <dbReference type="EMBL" id="GAV64376.1"/>
    </source>
</evidence>
<keyword evidence="4" id="KW-0496">Mitochondrion</keyword>
<dbReference type="InterPro" id="IPR052064">
    <property type="entry name" value="Mito_IMP1_subunit"/>
</dbReference>
<evidence type="ECO:0000256" key="4">
    <source>
        <dbReference type="ARBA" id="ARBA00023128"/>
    </source>
</evidence>
<dbReference type="PRINTS" id="PR00727">
    <property type="entry name" value="LEADERPTASE"/>
</dbReference>
<accession>A0A1Q3B8K1</accession>